<evidence type="ECO:0000313" key="4">
    <source>
        <dbReference type="Proteomes" id="UP000310532"/>
    </source>
</evidence>
<dbReference type="SUPFAM" id="SSF48452">
    <property type="entry name" value="TPR-like"/>
    <property type="match status" value="1"/>
</dbReference>
<comment type="caution">
    <text evidence="3">The sequence shown here is derived from an EMBL/GenBank/DDBJ whole genome shotgun (WGS) entry which is preliminary data.</text>
</comment>
<keyword evidence="1" id="KW-0175">Coiled coil</keyword>
<gene>
    <name evidence="3" type="ORF">E5355_04895</name>
</gene>
<evidence type="ECO:0008006" key="5">
    <source>
        <dbReference type="Google" id="ProtNLM"/>
    </source>
</evidence>
<dbReference type="PROSITE" id="PS51257">
    <property type="entry name" value="PROKAR_LIPOPROTEIN"/>
    <property type="match status" value="1"/>
</dbReference>
<accession>A0A4S2B2L9</accession>
<sequence length="430" mass="50138">MKYGILYLLLLLFLLVSCGKQRLASEPMRPDSARVAWIFYKKIWAVSALDSVERYANLTCRYLSDKELTARVNYGVALRCMKLGMFERALVYYRKTGDGADTWIQGEVCRAMPEAYAGMGRYLDAVRCLDSIRDCRQSRSVIPHYCLAKGNLYAMTGQVDSACRYYESAARSLNRWVAGVASRRLSAFHASRGKDSLAYNLALKADKILIREIQKEEATENRENYEKEKMQNELNRLRIDKQRQEIMVLSLGLIVVLIVFVFYFVSQRRKRQTDLLLLQEKTIRLEQTRQLLVQAEELTLLREKESQLRESLFRRMKSFHKIPSLEDNDRKETDTNLRIALSKEDWDDIRQTVDKSYDNFTQRLKRSFPSLSEKDVNFCCLVKIGVSIKDLSDIYCISRTSVSRKKQRVKKDKFGLTAEDDTLDSFLRHF</sequence>
<dbReference type="RefSeq" id="WP_136009416.1">
    <property type="nucleotide sequence ID" value="NZ_SRYZ01000007.1"/>
</dbReference>
<proteinExistence type="predicted"/>
<feature type="transmembrane region" description="Helical" evidence="2">
    <location>
        <begin position="246"/>
        <end position="265"/>
    </location>
</feature>
<dbReference type="Gene3D" id="1.25.40.10">
    <property type="entry name" value="Tetratricopeptide repeat domain"/>
    <property type="match status" value="1"/>
</dbReference>
<name>A0A4S2B2L9_9BACE</name>
<reference evidence="3 4" key="1">
    <citation type="submission" date="2019-04" db="EMBL/GenBank/DDBJ databases">
        <title>Microbes associate with the intestines of laboratory mice.</title>
        <authorList>
            <person name="Navarre W."/>
            <person name="Wong E."/>
            <person name="Huang K."/>
            <person name="Tropini C."/>
            <person name="Ng K."/>
            <person name="Yu B."/>
        </authorList>
    </citation>
    <scope>NUCLEOTIDE SEQUENCE [LARGE SCALE GENOMIC DNA]</scope>
    <source>
        <strain evidence="3 4">NM69_E16B</strain>
    </source>
</reference>
<dbReference type="InterPro" id="IPR011990">
    <property type="entry name" value="TPR-like_helical_dom_sf"/>
</dbReference>
<evidence type="ECO:0000313" key="3">
    <source>
        <dbReference type="EMBL" id="TGY07973.1"/>
    </source>
</evidence>
<protein>
    <recommendedName>
        <fullName evidence="5">Tetratricopeptide repeat protein</fullName>
    </recommendedName>
</protein>
<feature type="coiled-coil region" evidence="1">
    <location>
        <begin position="208"/>
        <end position="247"/>
    </location>
</feature>
<keyword evidence="2" id="KW-0472">Membrane</keyword>
<evidence type="ECO:0000256" key="1">
    <source>
        <dbReference type="SAM" id="Coils"/>
    </source>
</evidence>
<organism evidence="3 4">
    <name type="scientific">Bacteroides muris</name>
    <name type="common">ex Afrizal et al. 2022</name>
    <dbReference type="NCBI Taxonomy" id="2516960"/>
    <lineage>
        <taxon>Bacteria</taxon>
        <taxon>Pseudomonadati</taxon>
        <taxon>Bacteroidota</taxon>
        <taxon>Bacteroidia</taxon>
        <taxon>Bacteroidales</taxon>
        <taxon>Bacteroidaceae</taxon>
        <taxon>Bacteroides</taxon>
    </lineage>
</organism>
<keyword evidence="2" id="KW-1133">Transmembrane helix</keyword>
<dbReference type="AlphaFoldDB" id="A0A4S2B2L9"/>
<dbReference type="EMBL" id="SRYZ01000007">
    <property type="protein sequence ID" value="TGY07973.1"/>
    <property type="molecule type" value="Genomic_DNA"/>
</dbReference>
<evidence type="ECO:0000256" key="2">
    <source>
        <dbReference type="SAM" id="Phobius"/>
    </source>
</evidence>
<keyword evidence="4" id="KW-1185">Reference proteome</keyword>
<dbReference type="Proteomes" id="UP000310532">
    <property type="component" value="Unassembled WGS sequence"/>
</dbReference>
<keyword evidence="2" id="KW-0812">Transmembrane</keyword>